<dbReference type="Pfam" id="PF01774">
    <property type="entry name" value="UreD"/>
    <property type="match status" value="1"/>
</dbReference>
<gene>
    <name evidence="3" type="ORF">CFIMG_002926RAa</name>
</gene>
<dbReference type="OrthoDB" id="5550464at2759"/>
<dbReference type="AlphaFoldDB" id="A0A2C5X237"/>
<sequence>MSSPFPKSIKTPGEGCIVARRVPEGITTIEVMSFRYPLKMISPSPFMGQKSATIFILSYGGGLVGGDKTKIDMLVREDARLCLLTQGYTKVFGSDRPDKITCQTFHVSVKRDACLCLLPDPVQPYASSIYEQTQIFTIDTTSDVCILDWVSQGRVSLGEDWDFTKWTGTNEVWLSGETNRLLVRDTVILDAREDRLSGVPLKDTMQSIGVFGTLILRGSRIHKLGTFFMKEFEAMPRIGARTWGDEAPSKDTSEELAWRLNRLDVEKQTGLTWSAAHLRGCIIIKFGGKDVNSAKNWLLSMITREGTIQEMFGENATYGLQ</sequence>
<dbReference type="HAMAP" id="MF_01384">
    <property type="entry name" value="UreD"/>
    <property type="match status" value="1"/>
</dbReference>
<evidence type="ECO:0000256" key="2">
    <source>
        <dbReference type="ARBA" id="ARBA00023186"/>
    </source>
</evidence>
<accession>A0A2C5X237</accession>
<dbReference type="Proteomes" id="UP000222788">
    <property type="component" value="Unassembled WGS sequence"/>
</dbReference>
<proteinExistence type="inferred from homology"/>
<protein>
    <submittedName>
        <fullName evidence="3">Putative urease accessory protein ureD</fullName>
    </submittedName>
</protein>
<organism evidence="3 4">
    <name type="scientific">Ceratocystis fimbriata CBS 114723</name>
    <dbReference type="NCBI Taxonomy" id="1035309"/>
    <lineage>
        <taxon>Eukaryota</taxon>
        <taxon>Fungi</taxon>
        <taxon>Dikarya</taxon>
        <taxon>Ascomycota</taxon>
        <taxon>Pezizomycotina</taxon>
        <taxon>Sordariomycetes</taxon>
        <taxon>Hypocreomycetidae</taxon>
        <taxon>Microascales</taxon>
        <taxon>Ceratocystidaceae</taxon>
        <taxon>Ceratocystis</taxon>
    </lineage>
</organism>
<reference evidence="3 4" key="2">
    <citation type="journal article" date="2013" name="IMA Fungus">
        <title>IMA Genome-F 1: Ceratocystis fimbriata: Draft nuclear genome sequence for the plant pathogen, Ceratocystis fimbriata.</title>
        <authorList>
            <person name="Wilken P.M."/>
            <person name="Steenkamp E.T."/>
            <person name="Wingfield M.J."/>
            <person name="de Beer Z.W."/>
            <person name="Wingfield B.D."/>
        </authorList>
    </citation>
    <scope>NUCLEOTIDE SEQUENCE [LARGE SCALE GENOMIC DNA]</scope>
    <source>
        <strain evidence="3 4">CBS 114723</strain>
    </source>
</reference>
<dbReference type="EMBL" id="APWK03000065">
    <property type="protein sequence ID" value="PHH52525.1"/>
    <property type="molecule type" value="Genomic_DNA"/>
</dbReference>
<dbReference type="GO" id="GO:0016151">
    <property type="term" value="F:nickel cation binding"/>
    <property type="evidence" value="ECO:0007669"/>
    <property type="project" value="InterPro"/>
</dbReference>
<evidence type="ECO:0000313" key="4">
    <source>
        <dbReference type="Proteomes" id="UP000222788"/>
    </source>
</evidence>
<keyword evidence="4" id="KW-1185">Reference proteome</keyword>
<name>A0A2C5X237_9PEZI</name>
<comment type="similarity">
    <text evidence="1">Belongs to the UreD family.</text>
</comment>
<dbReference type="PANTHER" id="PTHR33643:SF1">
    <property type="entry name" value="UREASE ACCESSORY PROTEIN D"/>
    <property type="match status" value="1"/>
</dbReference>
<reference evidence="3 4" key="1">
    <citation type="journal article" date="2013" name="Fungal Biol.">
        <title>Analysis of microsatellite markers in the genome of the plant pathogen Ceratocystis fimbriata.</title>
        <authorList>
            <person name="Simpson M.C."/>
            <person name="Wilken P.M."/>
            <person name="Coetzee M.P."/>
            <person name="Wingfield M.J."/>
            <person name="Wingfield B.D."/>
        </authorList>
    </citation>
    <scope>NUCLEOTIDE SEQUENCE [LARGE SCALE GENOMIC DNA]</scope>
    <source>
        <strain evidence="3 4">CBS 114723</strain>
    </source>
</reference>
<evidence type="ECO:0000313" key="3">
    <source>
        <dbReference type="EMBL" id="PHH52525.1"/>
    </source>
</evidence>
<dbReference type="PANTHER" id="PTHR33643">
    <property type="entry name" value="UREASE ACCESSORY PROTEIN D"/>
    <property type="match status" value="1"/>
</dbReference>
<keyword evidence="2" id="KW-0143">Chaperone</keyword>
<comment type="caution">
    <text evidence="3">The sequence shown here is derived from an EMBL/GenBank/DDBJ whole genome shotgun (WGS) entry which is preliminary data.</text>
</comment>
<dbReference type="InterPro" id="IPR002669">
    <property type="entry name" value="UreD"/>
</dbReference>
<evidence type="ECO:0000256" key="1">
    <source>
        <dbReference type="ARBA" id="ARBA00007177"/>
    </source>
</evidence>
<dbReference type="STRING" id="1035309.A0A2C5X237"/>